<dbReference type="GO" id="GO:0071949">
    <property type="term" value="F:FAD binding"/>
    <property type="evidence" value="ECO:0007669"/>
    <property type="project" value="InterPro"/>
</dbReference>
<dbReference type="InterPro" id="IPR016169">
    <property type="entry name" value="FAD-bd_PCMH_sub2"/>
</dbReference>
<keyword evidence="11 16" id="KW-0573">Peptidoglycan synthesis</keyword>
<dbReference type="NCBIfam" id="NF010480">
    <property type="entry name" value="PRK13905.1"/>
    <property type="match status" value="1"/>
</dbReference>
<reference evidence="18 19" key="1">
    <citation type="submission" date="2015-09" db="EMBL/GenBank/DDBJ databases">
        <authorList>
            <consortium name="Pathogen Informatics"/>
        </authorList>
    </citation>
    <scope>NUCLEOTIDE SEQUENCE [LARGE SCALE GENOMIC DNA]</scope>
    <source>
        <strain evidence="18 19">2789STDY5834960</strain>
    </source>
</reference>
<comment type="cofactor">
    <cofactor evidence="1 16">
        <name>FAD</name>
        <dbReference type="ChEBI" id="CHEBI:57692"/>
    </cofactor>
</comment>
<keyword evidence="9 16" id="KW-0521">NADP</keyword>
<dbReference type="PROSITE" id="PS51387">
    <property type="entry name" value="FAD_PCMH"/>
    <property type="match status" value="1"/>
</dbReference>
<keyword evidence="5 16" id="KW-0963">Cytoplasm</keyword>
<dbReference type="Pfam" id="PF01565">
    <property type="entry name" value="FAD_binding_4"/>
    <property type="match status" value="1"/>
</dbReference>
<dbReference type="GO" id="GO:0008762">
    <property type="term" value="F:UDP-N-acetylmuramate dehydrogenase activity"/>
    <property type="evidence" value="ECO:0007669"/>
    <property type="project" value="UniProtKB-UniRule"/>
</dbReference>
<evidence type="ECO:0000256" key="11">
    <source>
        <dbReference type="ARBA" id="ARBA00022984"/>
    </source>
</evidence>
<comment type="function">
    <text evidence="2 16">Cell wall formation.</text>
</comment>
<dbReference type="Gene3D" id="3.90.78.10">
    <property type="entry name" value="UDP-N-acetylenolpyruvoylglucosamine reductase, C-terminal domain"/>
    <property type="match status" value="1"/>
</dbReference>
<gene>
    <name evidence="16 18" type="primary">murB</name>
    <name evidence="18" type="ORF">ERS852572_01246</name>
</gene>
<dbReference type="PANTHER" id="PTHR21071:SF4">
    <property type="entry name" value="UDP-N-ACETYLENOLPYRUVOYLGLUCOSAMINE REDUCTASE"/>
    <property type="match status" value="1"/>
</dbReference>
<dbReference type="PANTHER" id="PTHR21071">
    <property type="entry name" value="UDP-N-ACETYLENOLPYRUVOYLGLUCOSAMINE REDUCTASE"/>
    <property type="match status" value="1"/>
</dbReference>
<feature type="domain" description="FAD-binding PCMH-type" evidence="17">
    <location>
        <begin position="31"/>
        <end position="196"/>
    </location>
</feature>
<feature type="active site" evidence="16">
    <location>
        <position position="175"/>
    </location>
</feature>
<dbReference type="SUPFAM" id="SSF56194">
    <property type="entry name" value="Uridine diphospho-N-Acetylenolpyruvylglucosamine reductase, MurB, C-terminal domain"/>
    <property type="match status" value="1"/>
</dbReference>
<dbReference type="InterPro" id="IPR011601">
    <property type="entry name" value="MurB_C"/>
</dbReference>
<evidence type="ECO:0000256" key="9">
    <source>
        <dbReference type="ARBA" id="ARBA00022857"/>
    </source>
</evidence>
<dbReference type="EMBL" id="CYXZ01000008">
    <property type="protein sequence ID" value="CUM95446.1"/>
    <property type="molecule type" value="Genomic_DNA"/>
</dbReference>
<dbReference type="UniPathway" id="UPA00219"/>
<evidence type="ECO:0000259" key="17">
    <source>
        <dbReference type="PROSITE" id="PS51387"/>
    </source>
</evidence>
<keyword evidence="7 16" id="KW-0285">Flavoprotein</keyword>
<evidence type="ECO:0000256" key="12">
    <source>
        <dbReference type="ARBA" id="ARBA00023002"/>
    </source>
</evidence>
<dbReference type="NCBIfam" id="TIGR00179">
    <property type="entry name" value="murB"/>
    <property type="match status" value="1"/>
</dbReference>
<comment type="catalytic activity">
    <reaction evidence="15 16">
        <text>UDP-N-acetyl-alpha-D-muramate + NADP(+) = UDP-N-acetyl-3-O-(1-carboxyvinyl)-alpha-D-glucosamine + NADPH + H(+)</text>
        <dbReference type="Rhea" id="RHEA:12248"/>
        <dbReference type="ChEBI" id="CHEBI:15378"/>
        <dbReference type="ChEBI" id="CHEBI:57783"/>
        <dbReference type="ChEBI" id="CHEBI:58349"/>
        <dbReference type="ChEBI" id="CHEBI:68483"/>
        <dbReference type="ChEBI" id="CHEBI:70757"/>
        <dbReference type="EC" id="1.3.1.98"/>
    </reaction>
</comment>
<keyword evidence="6 16" id="KW-0132">Cell division</keyword>
<keyword evidence="13 16" id="KW-0131">Cell cycle</keyword>
<dbReference type="OrthoDB" id="9804753at2"/>
<dbReference type="InterPro" id="IPR016166">
    <property type="entry name" value="FAD-bd_PCMH"/>
</dbReference>
<dbReference type="Gene3D" id="3.30.465.10">
    <property type="match status" value="1"/>
</dbReference>
<dbReference type="GO" id="GO:0009252">
    <property type="term" value="P:peptidoglycan biosynthetic process"/>
    <property type="evidence" value="ECO:0007669"/>
    <property type="project" value="UniProtKB-UniRule"/>
</dbReference>
<evidence type="ECO:0000313" key="18">
    <source>
        <dbReference type="EMBL" id="CUM95446.1"/>
    </source>
</evidence>
<dbReference type="Proteomes" id="UP000095350">
    <property type="component" value="Unassembled WGS sequence"/>
</dbReference>
<dbReference type="EC" id="1.3.1.98" evidence="16"/>
<dbReference type="PaxDb" id="166486-ERS852572_01246"/>
<dbReference type="InterPro" id="IPR006094">
    <property type="entry name" value="Oxid_FAD_bind_N"/>
</dbReference>
<evidence type="ECO:0000256" key="16">
    <source>
        <dbReference type="HAMAP-Rule" id="MF_00037"/>
    </source>
</evidence>
<evidence type="ECO:0000313" key="19">
    <source>
        <dbReference type="Proteomes" id="UP000095350"/>
    </source>
</evidence>
<sequence>MNQQFLTELKAVTAENRIFTDEPMKKHTTFRVGGPADILVQPKGTELASVIRLCRKYDVPYQVIGNGSNLLVGDRGIRGLVIEMLSKEDEICVEDDCITVGAGMLLSKTANRAAEHGLTGMEFAAGIPGSIGGAVVMNAGAYGGEMKDILTAVTVLDQEGNEKILSAEELELGYRTSCILKKGYIVTGAKIKLKHGEETAIRARMEELKKQRVEKQPLEYPSAGSTFKRPEGYFAGKLIMDAGLRGYLVGEAQVSEKHCGFVINRGNATAADVRTLMQNVADIVEEKFGVRLEPEVKMIGEF</sequence>
<comment type="pathway">
    <text evidence="4 16">Cell wall biogenesis; peptidoglycan biosynthesis.</text>
</comment>
<dbReference type="GO" id="GO:0008360">
    <property type="term" value="P:regulation of cell shape"/>
    <property type="evidence" value="ECO:0007669"/>
    <property type="project" value="UniProtKB-KW"/>
</dbReference>
<evidence type="ECO:0000256" key="7">
    <source>
        <dbReference type="ARBA" id="ARBA00022630"/>
    </source>
</evidence>
<dbReference type="Pfam" id="PF02873">
    <property type="entry name" value="MurB_C"/>
    <property type="match status" value="1"/>
</dbReference>
<keyword evidence="14 16" id="KW-0961">Cell wall biogenesis/degradation</keyword>
<evidence type="ECO:0000256" key="15">
    <source>
        <dbReference type="ARBA" id="ARBA00048914"/>
    </source>
</evidence>
<feature type="active site" description="Proton donor" evidence="16">
    <location>
        <position position="225"/>
    </location>
</feature>
<keyword evidence="8 16" id="KW-0274">FAD</keyword>
<evidence type="ECO:0000256" key="14">
    <source>
        <dbReference type="ARBA" id="ARBA00023316"/>
    </source>
</evidence>
<name>A0A173SZL2_9FIRM</name>
<dbReference type="STRING" id="166486.ERS852572_01246"/>
<evidence type="ECO:0000256" key="3">
    <source>
        <dbReference type="ARBA" id="ARBA00004496"/>
    </source>
</evidence>
<evidence type="ECO:0000256" key="2">
    <source>
        <dbReference type="ARBA" id="ARBA00003921"/>
    </source>
</evidence>
<evidence type="ECO:0000256" key="8">
    <source>
        <dbReference type="ARBA" id="ARBA00022827"/>
    </source>
</evidence>
<evidence type="ECO:0000256" key="5">
    <source>
        <dbReference type="ARBA" id="ARBA00022490"/>
    </source>
</evidence>
<proteinExistence type="inferred from homology"/>
<evidence type="ECO:0000256" key="10">
    <source>
        <dbReference type="ARBA" id="ARBA00022960"/>
    </source>
</evidence>
<dbReference type="HAMAP" id="MF_00037">
    <property type="entry name" value="MurB"/>
    <property type="match status" value="1"/>
</dbReference>
<dbReference type="GO" id="GO:0051301">
    <property type="term" value="P:cell division"/>
    <property type="evidence" value="ECO:0007669"/>
    <property type="project" value="UniProtKB-KW"/>
</dbReference>
<dbReference type="AlphaFoldDB" id="A0A173SZL2"/>
<dbReference type="InterPro" id="IPR016167">
    <property type="entry name" value="FAD-bd_PCMH_sub1"/>
</dbReference>
<comment type="similarity">
    <text evidence="16">Belongs to the MurB family.</text>
</comment>
<dbReference type="InterPro" id="IPR036635">
    <property type="entry name" value="MurB_C_sf"/>
</dbReference>
<evidence type="ECO:0000256" key="6">
    <source>
        <dbReference type="ARBA" id="ARBA00022618"/>
    </source>
</evidence>
<dbReference type="GO" id="GO:0005829">
    <property type="term" value="C:cytosol"/>
    <property type="evidence" value="ECO:0007669"/>
    <property type="project" value="TreeGrafter"/>
</dbReference>
<keyword evidence="10 16" id="KW-0133">Cell shape</keyword>
<evidence type="ECO:0000256" key="1">
    <source>
        <dbReference type="ARBA" id="ARBA00001974"/>
    </source>
</evidence>
<dbReference type="InterPro" id="IPR003170">
    <property type="entry name" value="MurB"/>
</dbReference>
<evidence type="ECO:0000256" key="4">
    <source>
        <dbReference type="ARBA" id="ARBA00004752"/>
    </source>
</evidence>
<dbReference type="SUPFAM" id="SSF56176">
    <property type="entry name" value="FAD-binding/transporter-associated domain-like"/>
    <property type="match status" value="1"/>
</dbReference>
<organism evidence="18 19">
    <name type="scientific">Roseburia intestinalis</name>
    <dbReference type="NCBI Taxonomy" id="166486"/>
    <lineage>
        <taxon>Bacteria</taxon>
        <taxon>Bacillati</taxon>
        <taxon>Bacillota</taxon>
        <taxon>Clostridia</taxon>
        <taxon>Lachnospirales</taxon>
        <taxon>Lachnospiraceae</taxon>
        <taxon>Roseburia</taxon>
    </lineage>
</organism>
<keyword evidence="12 16" id="KW-0560">Oxidoreductase</keyword>
<comment type="subcellular location">
    <subcellularLocation>
        <location evidence="3 16">Cytoplasm</location>
    </subcellularLocation>
</comment>
<dbReference type="InterPro" id="IPR036318">
    <property type="entry name" value="FAD-bd_PCMH-like_sf"/>
</dbReference>
<dbReference type="RefSeq" id="WP_055193794.1">
    <property type="nucleotide sequence ID" value="NZ_CABIYH010000008.1"/>
</dbReference>
<evidence type="ECO:0000256" key="13">
    <source>
        <dbReference type="ARBA" id="ARBA00023306"/>
    </source>
</evidence>
<dbReference type="GO" id="GO:0071555">
    <property type="term" value="P:cell wall organization"/>
    <property type="evidence" value="ECO:0007669"/>
    <property type="project" value="UniProtKB-KW"/>
</dbReference>
<accession>A0A173SZL2</accession>
<feature type="active site" evidence="16">
    <location>
        <position position="295"/>
    </location>
</feature>
<protein>
    <recommendedName>
        <fullName evidence="16">UDP-N-acetylenolpyruvoylglucosamine reductase</fullName>
        <ecNumber evidence="16">1.3.1.98</ecNumber>
    </recommendedName>
    <alternativeName>
        <fullName evidence="16">UDP-N-acetylmuramate dehydrogenase</fullName>
    </alternativeName>
</protein>
<dbReference type="Gene3D" id="3.30.43.10">
    <property type="entry name" value="Uridine Diphospho-n-acetylenolpyruvylglucosamine Reductase, domain 2"/>
    <property type="match status" value="1"/>
</dbReference>